<dbReference type="Proteomes" id="UP000054097">
    <property type="component" value="Unassembled WGS sequence"/>
</dbReference>
<dbReference type="AlphaFoldDB" id="A0A0C3B807"/>
<feature type="region of interest" description="Disordered" evidence="1">
    <location>
        <begin position="1"/>
        <end position="30"/>
    </location>
</feature>
<evidence type="ECO:0000313" key="3">
    <source>
        <dbReference type="EMBL" id="KIM28259.1"/>
    </source>
</evidence>
<evidence type="ECO:0000259" key="2">
    <source>
        <dbReference type="PROSITE" id="PS50181"/>
    </source>
</evidence>
<proteinExistence type="predicted"/>
<evidence type="ECO:0000256" key="1">
    <source>
        <dbReference type="SAM" id="MobiDB-lite"/>
    </source>
</evidence>
<dbReference type="Gene3D" id="1.20.1280.50">
    <property type="match status" value="1"/>
</dbReference>
<dbReference type="InterPro" id="IPR001810">
    <property type="entry name" value="F-box_dom"/>
</dbReference>
<feature type="compositionally biased region" description="Basic and acidic residues" evidence="1">
    <location>
        <begin position="1"/>
        <end position="11"/>
    </location>
</feature>
<dbReference type="EMBL" id="KN824294">
    <property type="protein sequence ID" value="KIM28259.1"/>
    <property type="molecule type" value="Genomic_DNA"/>
</dbReference>
<reference evidence="4" key="2">
    <citation type="submission" date="2015-01" db="EMBL/GenBank/DDBJ databases">
        <title>Evolutionary Origins and Diversification of the Mycorrhizal Mutualists.</title>
        <authorList>
            <consortium name="DOE Joint Genome Institute"/>
            <consortium name="Mycorrhizal Genomics Consortium"/>
            <person name="Kohler A."/>
            <person name="Kuo A."/>
            <person name="Nagy L.G."/>
            <person name="Floudas D."/>
            <person name="Copeland A."/>
            <person name="Barry K.W."/>
            <person name="Cichocki N."/>
            <person name="Veneault-Fourrey C."/>
            <person name="LaButti K."/>
            <person name="Lindquist E.A."/>
            <person name="Lipzen A."/>
            <person name="Lundell T."/>
            <person name="Morin E."/>
            <person name="Murat C."/>
            <person name="Riley R."/>
            <person name="Ohm R."/>
            <person name="Sun H."/>
            <person name="Tunlid A."/>
            <person name="Henrissat B."/>
            <person name="Grigoriev I.V."/>
            <person name="Hibbett D.S."/>
            <person name="Martin F."/>
        </authorList>
    </citation>
    <scope>NUCLEOTIDE SEQUENCE [LARGE SCALE GENOMIC DNA]</scope>
    <source>
        <strain evidence="4">MAFF 305830</strain>
    </source>
</reference>
<evidence type="ECO:0000313" key="4">
    <source>
        <dbReference type="Proteomes" id="UP000054097"/>
    </source>
</evidence>
<gene>
    <name evidence="3" type="ORF">M408DRAFT_145073</name>
</gene>
<name>A0A0C3B807_SERVB</name>
<accession>A0A0C3B807</accession>
<sequence>MSLVDLDERSSKVQTENTGDIVKEDSNQLSHSPINKLPQELLSLIFLACYNSDMERNLNLSLVCKLWQNIVISDPRLWSNIIIRCKRDLTNLRFLWRQAEIHLSRSKQLPLDIQIDLRRLLGYPDYMYQRPKVPLSPGEYDDLTADTIRRLLGNNMEHVYRWRSFNLKCSQNMNAYAVVKVWKILEGQYDALVDLLIYIQHLPPLPRFFVPTFDCCATKQPIDPGKILINPSKMTSISLFSHQIAFEFLRMAATTTFSALSTLEIAITIKEGISDAPLRLPRLTTLGLFSSLSGVVIPPLLDAPHLTDVTFVWRQDTDEKLLPPSIFAQLKALDFRLTGDWTPERAYKIIRGPLQVALSSATLLETLKITAGSKLRREPIELVRKLRARGYPLSTLKELTLVTTAEVDGKTHEKFYVFDVAAK</sequence>
<dbReference type="SUPFAM" id="SSF81383">
    <property type="entry name" value="F-box domain"/>
    <property type="match status" value="1"/>
</dbReference>
<protein>
    <recommendedName>
        <fullName evidence="2">F-box domain-containing protein</fullName>
    </recommendedName>
</protein>
<keyword evidence="4" id="KW-1185">Reference proteome</keyword>
<dbReference type="InterPro" id="IPR036047">
    <property type="entry name" value="F-box-like_dom_sf"/>
</dbReference>
<dbReference type="OrthoDB" id="3365698at2759"/>
<dbReference type="HOGENOM" id="CLU_649184_0_0_1"/>
<dbReference type="Pfam" id="PF12937">
    <property type="entry name" value="F-box-like"/>
    <property type="match status" value="1"/>
</dbReference>
<organism evidence="3 4">
    <name type="scientific">Serendipita vermifera MAFF 305830</name>
    <dbReference type="NCBI Taxonomy" id="933852"/>
    <lineage>
        <taxon>Eukaryota</taxon>
        <taxon>Fungi</taxon>
        <taxon>Dikarya</taxon>
        <taxon>Basidiomycota</taxon>
        <taxon>Agaricomycotina</taxon>
        <taxon>Agaricomycetes</taxon>
        <taxon>Sebacinales</taxon>
        <taxon>Serendipitaceae</taxon>
        <taxon>Serendipita</taxon>
    </lineage>
</organism>
<feature type="domain" description="F-box" evidence="2">
    <location>
        <begin position="31"/>
        <end position="81"/>
    </location>
</feature>
<dbReference type="PROSITE" id="PS50181">
    <property type="entry name" value="FBOX"/>
    <property type="match status" value="1"/>
</dbReference>
<reference evidence="3 4" key="1">
    <citation type="submission" date="2014-04" db="EMBL/GenBank/DDBJ databases">
        <authorList>
            <consortium name="DOE Joint Genome Institute"/>
            <person name="Kuo A."/>
            <person name="Zuccaro A."/>
            <person name="Kohler A."/>
            <person name="Nagy L.G."/>
            <person name="Floudas D."/>
            <person name="Copeland A."/>
            <person name="Barry K.W."/>
            <person name="Cichocki N."/>
            <person name="Veneault-Fourrey C."/>
            <person name="LaButti K."/>
            <person name="Lindquist E.A."/>
            <person name="Lipzen A."/>
            <person name="Lundell T."/>
            <person name="Morin E."/>
            <person name="Murat C."/>
            <person name="Sun H."/>
            <person name="Tunlid A."/>
            <person name="Henrissat B."/>
            <person name="Grigoriev I.V."/>
            <person name="Hibbett D.S."/>
            <person name="Martin F."/>
            <person name="Nordberg H.P."/>
            <person name="Cantor M.N."/>
            <person name="Hua S.X."/>
        </authorList>
    </citation>
    <scope>NUCLEOTIDE SEQUENCE [LARGE SCALE GENOMIC DNA]</scope>
    <source>
        <strain evidence="3 4">MAFF 305830</strain>
    </source>
</reference>